<reference evidence="5 6" key="1">
    <citation type="submission" date="2019-11" db="EMBL/GenBank/DDBJ databases">
        <title>Gracilibacillus salitolerans sp. nov., a moderate halophile isolated from a saline soil in northwest China.</title>
        <authorList>
            <person name="Gan L."/>
        </authorList>
    </citation>
    <scope>NUCLEOTIDE SEQUENCE [LARGE SCALE GENOMIC DNA]</scope>
    <source>
        <strain evidence="5 6">SCU50</strain>
    </source>
</reference>
<dbReference type="Gene3D" id="1.10.10.10">
    <property type="entry name" value="Winged helix-like DNA-binding domain superfamily/Winged helix DNA-binding domain"/>
    <property type="match status" value="1"/>
</dbReference>
<feature type="domain" description="HTH gntR-type" evidence="4">
    <location>
        <begin position="2"/>
        <end position="70"/>
    </location>
</feature>
<dbReference type="PRINTS" id="PR00035">
    <property type="entry name" value="HTHGNTR"/>
</dbReference>
<dbReference type="SUPFAM" id="SSF53822">
    <property type="entry name" value="Periplasmic binding protein-like I"/>
    <property type="match status" value="1"/>
</dbReference>
<dbReference type="AlphaFoldDB" id="A0A5Q2TR61"/>
<dbReference type="KEGG" id="grc:GI584_22065"/>
<dbReference type="PANTHER" id="PTHR30146">
    <property type="entry name" value="LACI-RELATED TRANSCRIPTIONAL REPRESSOR"/>
    <property type="match status" value="1"/>
</dbReference>
<gene>
    <name evidence="5" type="ORF">GI584_22065</name>
</gene>
<sequence>MEAKYKKIKQSIKSKILEGLIQKHEKISSESELMRQFDVSRHTVRLALGELVNEGWLYREQGAGTFCADRSAQEKDRSFVQQNKNIAIVTTYISEYIFPSIIRGAEGYLSEQGYHVSIFNTNNRYEQEKKILSQLLSGNYDGIIIEPTHSASANPNLKYYLNLERARIPYVMINALYEELEPVYFMVDDEKGGYIQTKHLLELGHKEVACMYKTDDSQGQKRLKGYIKAHRDLNVSLNPKNIVTYSTENQHTEPLAELKKLLAMKENKPTAIVCYNDQLVLYLMDEVRKLGIRIPEQLSLIGFDDSMLAEISEVKLTSVKHPKSQLGLDAAKAIIQMIKKNEAIHTYDQLAQLYEPDLIVRQSTAEPNMEHRDKLEKN</sequence>
<dbReference type="PROSITE" id="PS50949">
    <property type="entry name" value="HTH_GNTR"/>
    <property type="match status" value="1"/>
</dbReference>
<evidence type="ECO:0000256" key="1">
    <source>
        <dbReference type="ARBA" id="ARBA00023015"/>
    </source>
</evidence>
<keyword evidence="1" id="KW-0805">Transcription regulation</keyword>
<dbReference type="InterPro" id="IPR033532">
    <property type="entry name" value="AraR_ligand_bind_dom"/>
</dbReference>
<dbReference type="InterPro" id="IPR046335">
    <property type="entry name" value="LacI/GalR-like_sensor"/>
</dbReference>
<dbReference type="GO" id="GO:0000976">
    <property type="term" value="F:transcription cis-regulatory region binding"/>
    <property type="evidence" value="ECO:0007669"/>
    <property type="project" value="TreeGrafter"/>
</dbReference>
<evidence type="ECO:0000313" key="5">
    <source>
        <dbReference type="EMBL" id="QGH36572.1"/>
    </source>
</evidence>
<dbReference type="EMBL" id="CP045915">
    <property type="protein sequence ID" value="QGH36572.1"/>
    <property type="molecule type" value="Genomic_DNA"/>
</dbReference>
<dbReference type="PANTHER" id="PTHR30146:SF150">
    <property type="entry name" value="ARABINOSE METABOLISM TRANSCRIPTIONAL REPRESSOR"/>
    <property type="match status" value="1"/>
</dbReference>
<dbReference type="SUPFAM" id="SSF46785">
    <property type="entry name" value="Winged helix' DNA-binding domain"/>
    <property type="match status" value="1"/>
</dbReference>
<dbReference type="Proteomes" id="UP000339690">
    <property type="component" value="Chromosome"/>
</dbReference>
<evidence type="ECO:0000313" key="6">
    <source>
        <dbReference type="Proteomes" id="UP000339690"/>
    </source>
</evidence>
<evidence type="ECO:0000256" key="3">
    <source>
        <dbReference type="ARBA" id="ARBA00023163"/>
    </source>
</evidence>
<dbReference type="SMART" id="SM00345">
    <property type="entry name" value="HTH_GNTR"/>
    <property type="match status" value="1"/>
</dbReference>
<dbReference type="Pfam" id="PF00392">
    <property type="entry name" value="GntR"/>
    <property type="match status" value="1"/>
</dbReference>
<keyword evidence="6" id="KW-1185">Reference proteome</keyword>
<dbReference type="CDD" id="cd07377">
    <property type="entry name" value="WHTH_GntR"/>
    <property type="match status" value="1"/>
</dbReference>
<dbReference type="InterPro" id="IPR028082">
    <property type="entry name" value="Peripla_BP_I"/>
</dbReference>
<evidence type="ECO:0000259" key="4">
    <source>
        <dbReference type="PROSITE" id="PS50949"/>
    </source>
</evidence>
<keyword evidence="3" id="KW-0804">Transcription</keyword>
<dbReference type="GO" id="GO:0003700">
    <property type="term" value="F:DNA-binding transcription factor activity"/>
    <property type="evidence" value="ECO:0007669"/>
    <property type="project" value="InterPro"/>
</dbReference>
<dbReference type="InterPro" id="IPR036390">
    <property type="entry name" value="WH_DNA-bd_sf"/>
</dbReference>
<evidence type="ECO:0000256" key="2">
    <source>
        <dbReference type="ARBA" id="ARBA00023125"/>
    </source>
</evidence>
<organism evidence="5 6">
    <name type="scientific">Gracilibacillus salitolerans</name>
    <dbReference type="NCBI Taxonomy" id="2663022"/>
    <lineage>
        <taxon>Bacteria</taxon>
        <taxon>Bacillati</taxon>
        <taxon>Bacillota</taxon>
        <taxon>Bacilli</taxon>
        <taxon>Bacillales</taxon>
        <taxon>Bacillaceae</taxon>
        <taxon>Gracilibacillus</taxon>
    </lineage>
</organism>
<protein>
    <submittedName>
        <fullName evidence="5">GntR family transcriptional regulator</fullName>
    </submittedName>
</protein>
<accession>A0A5Q2TR61</accession>
<dbReference type="Pfam" id="PF13377">
    <property type="entry name" value="Peripla_BP_3"/>
    <property type="match status" value="1"/>
</dbReference>
<keyword evidence="2" id="KW-0238">DNA-binding</keyword>
<dbReference type="CDD" id="cd01541">
    <property type="entry name" value="PBP1_AraR"/>
    <property type="match status" value="1"/>
</dbReference>
<dbReference type="RefSeq" id="WP_153792638.1">
    <property type="nucleotide sequence ID" value="NZ_CP045915.1"/>
</dbReference>
<dbReference type="Gene3D" id="3.40.50.2300">
    <property type="match status" value="2"/>
</dbReference>
<proteinExistence type="predicted"/>
<dbReference type="InterPro" id="IPR000524">
    <property type="entry name" value="Tscrpt_reg_HTH_GntR"/>
</dbReference>
<dbReference type="InterPro" id="IPR036388">
    <property type="entry name" value="WH-like_DNA-bd_sf"/>
</dbReference>
<name>A0A5Q2TR61_9BACI</name>